<dbReference type="PROSITE" id="PS00758">
    <property type="entry name" value="ARGE_DAPE_CPG2_1"/>
    <property type="match status" value="1"/>
</dbReference>
<gene>
    <name evidence="7" type="ORF">METZ01_LOCUS32754</name>
</gene>
<evidence type="ECO:0000259" key="6">
    <source>
        <dbReference type="Pfam" id="PF07687"/>
    </source>
</evidence>
<dbReference type="EMBL" id="UINC01001405">
    <property type="protein sequence ID" value="SUZ79900.1"/>
    <property type="molecule type" value="Genomic_DNA"/>
</dbReference>
<dbReference type="InterPro" id="IPR001261">
    <property type="entry name" value="ArgE/DapE_CS"/>
</dbReference>
<keyword evidence="4" id="KW-0862">Zinc</keyword>
<protein>
    <recommendedName>
        <fullName evidence="6">Peptidase M20 dimerisation domain-containing protein</fullName>
    </recommendedName>
</protein>
<comment type="cofactor">
    <cofactor evidence="1">
        <name>Zn(2+)</name>
        <dbReference type="ChEBI" id="CHEBI:29105"/>
    </cofactor>
</comment>
<dbReference type="GO" id="GO:0046872">
    <property type="term" value="F:metal ion binding"/>
    <property type="evidence" value="ECO:0007669"/>
    <property type="project" value="UniProtKB-KW"/>
</dbReference>
<dbReference type="InterPro" id="IPR036264">
    <property type="entry name" value="Bact_exopeptidase_dim_dom"/>
</dbReference>
<dbReference type="InterPro" id="IPR050072">
    <property type="entry name" value="Peptidase_M20A"/>
</dbReference>
<evidence type="ECO:0000256" key="3">
    <source>
        <dbReference type="ARBA" id="ARBA00022801"/>
    </source>
</evidence>
<dbReference type="SUPFAM" id="SSF53187">
    <property type="entry name" value="Zn-dependent exopeptidases"/>
    <property type="match status" value="1"/>
</dbReference>
<evidence type="ECO:0000256" key="4">
    <source>
        <dbReference type="ARBA" id="ARBA00022833"/>
    </source>
</evidence>
<evidence type="ECO:0000256" key="5">
    <source>
        <dbReference type="SAM" id="MobiDB-lite"/>
    </source>
</evidence>
<dbReference type="SUPFAM" id="SSF55031">
    <property type="entry name" value="Bacterial exopeptidase dimerisation domain"/>
    <property type="match status" value="1"/>
</dbReference>
<dbReference type="Pfam" id="PF07687">
    <property type="entry name" value="M20_dimer"/>
    <property type="match status" value="1"/>
</dbReference>
<keyword evidence="2" id="KW-0479">Metal-binding</keyword>
<evidence type="ECO:0000256" key="1">
    <source>
        <dbReference type="ARBA" id="ARBA00001947"/>
    </source>
</evidence>
<feature type="region of interest" description="Disordered" evidence="5">
    <location>
        <begin position="324"/>
        <end position="347"/>
    </location>
</feature>
<dbReference type="InterPro" id="IPR011650">
    <property type="entry name" value="Peptidase_M20_dimer"/>
</dbReference>
<proteinExistence type="predicted"/>
<name>A0A381QLI0_9ZZZZ</name>
<accession>A0A381QLI0</accession>
<reference evidence="7" key="1">
    <citation type="submission" date="2018-05" db="EMBL/GenBank/DDBJ databases">
        <authorList>
            <person name="Lanie J.A."/>
            <person name="Ng W.-L."/>
            <person name="Kazmierczak K.M."/>
            <person name="Andrzejewski T.M."/>
            <person name="Davidsen T.M."/>
            <person name="Wayne K.J."/>
            <person name="Tettelin H."/>
            <person name="Glass J.I."/>
            <person name="Rusch D."/>
            <person name="Podicherti R."/>
            <person name="Tsui H.-C.T."/>
            <person name="Winkler M.E."/>
        </authorList>
    </citation>
    <scope>NUCLEOTIDE SEQUENCE</scope>
</reference>
<feature type="domain" description="Peptidase M20 dimerisation" evidence="6">
    <location>
        <begin position="221"/>
        <end position="319"/>
    </location>
</feature>
<keyword evidence="3" id="KW-0378">Hydrolase</keyword>
<sequence length="433" mass="46353">MRTTSSALFALVAILVPDLSLLSAQELAPTYVAEARELAVDPQIVKAFAIAEELDQWSLERLIELTEIPAPPFLEEARGRRFAELLKQFGADSVWTDIEGNVIGLRRGRGRERTIGFGGHLDTVFPEGTDVTVRQVGDTLFAPGIGDDTRGLVVVLTALRAMEEAGVETEDDILFVGVVGEEGLGDLRGMKHLFRAANEAPDVWIDVDGGGLSRLVTMGLGSVRYRIAFNGPGGHSWGAFGLVNPAHAMSRAVRYFQDIADTLTRNGARTSYNVGRIGGGTSVNSIPAETWMEVDMRSESPESLDRIEQVFLDAMNRGLNEENRLRRSGGPLTLENRKVGDRPSGSLESSLPLIQRALATTAVFGVSGELARSSTDSNVPIAQGVPAVTIGRGGVGGAGHSPGEWWINRDGHLAIQRALLLVVAEAGLANPIS</sequence>
<dbReference type="Gene3D" id="3.40.630.10">
    <property type="entry name" value="Zn peptidases"/>
    <property type="match status" value="1"/>
</dbReference>
<organism evidence="7">
    <name type="scientific">marine metagenome</name>
    <dbReference type="NCBI Taxonomy" id="408172"/>
    <lineage>
        <taxon>unclassified sequences</taxon>
        <taxon>metagenomes</taxon>
        <taxon>ecological metagenomes</taxon>
    </lineage>
</organism>
<dbReference type="PANTHER" id="PTHR43808:SF17">
    <property type="entry name" value="PEPTIDASE M20"/>
    <property type="match status" value="1"/>
</dbReference>
<evidence type="ECO:0000256" key="2">
    <source>
        <dbReference type="ARBA" id="ARBA00022723"/>
    </source>
</evidence>
<dbReference type="PANTHER" id="PTHR43808">
    <property type="entry name" value="ACETYLORNITHINE DEACETYLASE"/>
    <property type="match status" value="1"/>
</dbReference>
<dbReference type="Pfam" id="PF01546">
    <property type="entry name" value="Peptidase_M20"/>
    <property type="match status" value="1"/>
</dbReference>
<dbReference type="InterPro" id="IPR002933">
    <property type="entry name" value="Peptidase_M20"/>
</dbReference>
<dbReference type="AlphaFoldDB" id="A0A381QLI0"/>
<evidence type="ECO:0000313" key="7">
    <source>
        <dbReference type="EMBL" id="SUZ79900.1"/>
    </source>
</evidence>
<dbReference type="Gene3D" id="3.30.70.360">
    <property type="match status" value="1"/>
</dbReference>
<dbReference type="GO" id="GO:0016787">
    <property type="term" value="F:hydrolase activity"/>
    <property type="evidence" value="ECO:0007669"/>
    <property type="project" value="UniProtKB-KW"/>
</dbReference>